<reference evidence="5 7" key="3">
    <citation type="submission" date="2023-06" db="EMBL/GenBank/DDBJ databases">
        <title>Complete Genome Sequence of Gallibacterium anatis Strain BJF12, Isolated from a chicken with diarrhea.</title>
        <authorList>
            <person name="Guo F."/>
            <person name="Bu W."/>
            <person name="Xu F."/>
            <person name="Wen T."/>
        </authorList>
    </citation>
    <scope>NUCLEOTIDE SEQUENCE [LARGE SCALE GENOMIC DNA]</scope>
    <source>
        <strain evidence="5 7">BJF12</strain>
    </source>
</reference>
<organism evidence="4 6">
    <name type="scientific">Gallibacterium anatis</name>
    <dbReference type="NCBI Taxonomy" id="750"/>
    <lineage>
        <taxon>Bacteria</taxon>
        <taxon>Pseudomonadati</taxon>
        <taxon>Pseudomonadota</taxon>
        <taxon>Gammaproteobacteria</taxon>
        <taxon>Pasteurellales</taxon>
        <taxon>Pasteurellaceae</taxon>
        <taxon>Gallibacterium</taxon>
    </lineage>
</organism>
<dbReference type="InterPro" id="IPR041167">
    <property type="entry name" value="Saf_2TM"/>
</dbReference>
<accession>A0A921HDX9</accession>
<keyword evidence="1" id="KW-1133">Transmembrane helix</keyword>
<reference evidence="4" key="1">
    <citation type="journal article" date="2021" name="PeerJ">
        <title>Extensive microbial diversity within the chicken gut microbiome revealed by metagenomics and culture.</title>
        <authorList>
            <person name="Gilroy R."/>
            <person name="Ravi A."/>
            <person name="Getino M."/>
            <person name="Pursley I."/>
            <person name="Horton D.L."/>
            <person name="Alikhan N.F."/>
            <person name="Baker D."/>
            <person name="Gharbi K."/>
            <person name="Hall N."/>
            <person name="Watson M."/>
            <person name="Adriaenssens E.M."/>
            <person name="Foster-Nyarko E."/>
            <person name="Jarju S."/>
            <person name="Secka A."/>
            <person name="Antonio M."/>
            <person name="Oren A."/>
            <person name="Chaudhuri R.R."/>
            <person name="La Ragione R."/>
            <person name="Hildebrand F."/>
            <person name="Pallen M.J."/>
        </authorList>
    </citation>
    <scope>NUCLEOTIDE SEQUENCE</scope>
    <source>
        <strain evidence="4">ChiHjej11B10-15683</strain>
    </source>
</reference>
<keyword evidence="1" id="KW-0472">Membrane</keyword>
<gene>
    <name evidence="4" type="ORF">K8W15_12640</name>
    <name evidence="5" type="ORF">QP018_05495</name>
</gene>
<keyword evidence="7" id="KW-1185">Reference proteome</keyword>
<dbReference type="Pfam" id="PF18145">
    <property type="entry name" value="SAVED"/>
    <property type="match status" value="1"/>
</dbReference>
<protein>
    <submittedName>
        <fullName evidence="4">SAVED domain-containing protein</fullName>
    </submittedName>
</protein>
<sequence>MMLKKMFNLVIECIFRRKSYASMLLKYGVSLILGSLQGLAFTLKFLLNDIVPIINDIEIDYGETYIYSFLVGLILIFTSICWEYRNNKIERSKPKFGLYQKYLTNSLERDFKEAINKKAGSNVTVTEIDISQFVENSILIEPEKSLKKINDKISAYIENVYGANNYAELYYGGLMAVPFTFYTGMELDDRYPITVFDYDRNNEKWKEIKEIVNPDFAPNIYIENNGNNSGDSIISIGVSYPINEDEIQSNFPDYPISKIAIEPININNHWDITFQKELQSKFFELAQKLAASGTKTIHLILAAQNSVSFNLGRCYDNRNLPEIIVYQYEKGNEIKYPWGVKMKTSGLQGAEIITIPAH</sequence>
<dbReference type="Proteomes" id="UP000749334">
    <property type="component" value="Unassembled WGS sequence"/>
</dbReference>
<evidence type="ECO:0000313" key="5">
    <source>
        <dbReference type="EMBL" id="WIM80683.1"/>
    </source>
</evidence>
<evidence type="ECO:0000259" key="3">
    <source>
        <dbReference type="Pfam" id="PF18303"/>
    </source>
</evidence>
<dbReference type="EMBL" id="CP126975">
    <property type="protein sequence ID" value="WIM80683.1"/>
    <property type="molecule type" value="Genomic_DNA"/>
</dbReference>
<proteinExistence type="predicted"/>
<dbReference type="RefSeq" id="WP_285092630.1">
    <property type="nucleotide sequence ID" value="NZ_CP126975.1"/>
</dbReference>
<feature type="domain" description="SAVED-fused 2TM effector" evidence="3">
    <location>
        <begin position="5"/>
        <end position="145"/>
    </location>
</feature>
<evidence type="ECO:0000313" key="7">
    <source>
        <dbReference type="Proteomes" id="UP001226750"/>
    </source>
</evidence>
<keyword evidence="1" id="KW-0812">Transmembrane</keyword>
<reference evidence="4" key="2">
    <citation type="submission" date="2021-09" db="EMBL/GenBank/DDBJ databases">
        <authorList>
            <person name="Gilroy R."/>
        </authorList>
    </citation>
    <scope>NUCLEOTIDE SEQUENCE</scope>
    <source>
        <strain evidence="4">ChiHjej11B10-15683</strain>
    </source>
</reference>
<feature type="domain" description="SMODS-associated and fused to various effectors" evidence="2">
    <location>
        <begin position="160"/>
        <end position="342"/>
    </location>
</feature>
<evidence type="ECO:0000313" key="6">
    <source>
        <dbReference type="Proteomes" id="UP000749334"/>
    </source>
</evidence>
<dbReference type="AlphaFoldDB" id="A0A921HDX9"/>
<dbReference type="EMBL" id="DYVQ01000105">
    <property type="protein sequence ID" value="HJF75003.1"/>
    <property type="molecule type" value="Genomic_DNA"/>
</dbReference>
<dbReference type="InterPro" id="IPR040836">
    <property type="entry name" value="SAVED"/>
</dbReference>
<evidence type="ECO:0000259" key="2">
    <source>
        <dbReference type="Pfam" id="PF18145"/>
    </source>
</evidence>
<name>A0A921HDX9_9PAST</name>
<evidence type="ECO:0000256" key="1">
    <source>
        <dbReference type="SAM" id="Phobius"/>
    </source>
</evidence>
<dbReference type="NCBIfam" id="NF033611">
    <property type="entry name" value="SAVED"/>
    <property type="match status" value="1"/>
</dbReference>
<dbReference type="Pfam" id="PF18303">
    <property type="entry name" value="Saf_2TM"/>
    <property type="match status" value="1"/>
</dbReference>
<evidence type="ECO:0000313" key="4">
    <source>
        <dbReference type="EMBL" id="HJF75003.1"/>
    </source>
</evidence>
<dbReference type="Proteomes" id="UP001226750">
    <property type="component" value="Chromosome"/>
</dbReference>
<feature type="transmembrane region" description="Helical" evidence="1">
    <location>
        <begin position="64"/>
        <end position="84"/>
    </location>
</feature>